<comment type="caution">
    <text evidence="2">The sequence shown here is derived from an EMBL/GenBank/DDBJ whole genome shotgun (WGS) entry which is preliminary data.</text>
</comment>
<dbReference type="EMBL" id="VSSQ01139610">
    <property type="protein sequence ID" value="MPN62087.1"/>
    <property type="molecule type" value="Genomic_DNA"/>
</dbReference>
<evidence type="ECO:0000256" key="1">
    <source>
        <dbReference type="SAM" id="Phobius"/>
    </source>
</evidence>
<keyword evidence="1" id="KW-1133">Transmembrane helix</keyword>
<dbReference type="PROSITE" id="PS51257">
    <property type="entry name" value="PROKAR_LIPOPROTEIN"/>
    <property type="match status" value="1"/>
</dbReference>
<gene>
    <name evidence="2" type="ORF">SDC9_209833</name>
</gene>
<keyword evidence="1" id="KW-0472">Membrane</keyword>
<dbReference type="InterPro" id="IPR051475">
    <property type="entry name" value="Diverse_Ion_Transporter"/>
</dbReference>
<accession>A0A645JFE4</accession>
<protein>
    <submittedName>
        <fullName evidence="2">Putative transporter</fullName>
    </submittedName>
</protein>
<dbReference type="PANTHER" id="PTHR43568:SF1">
    <property type="entry name" value="P PROTEIN"/>
    <property type="match status" value="1"/>
</dbReference>
<reference evidence="2" key="1">
    <citation type="submission" date="2019-08" db="EMBL/GenBank/DDBJ databases">
        <authorList>
            <person name="Kucharzyk K."/>
            <person name="Murdoch R.W."/>
            <person name="Higgins S."/>
            <person name="Loffler F."/>
        </authorList>
    </citation>
    <scope>NUCLEOTIDE SEQUENCE</scope>
</reference>
<dbReference type="AlphaFoldDB" id="A0A645JFE4"/>
<keyword evidence="1" id="KW-0812">Transmembrane</keyword>
<feature type="transmembrane region" description="Helical" evidence="1">
    <location>
        <begin position="50"/>
        <end position="68"/>
    </location>
</feature>
<dbReference type="PANTHER" id="PTHR43568">
    <property type="entry name" value="P PROTEIN"/>
    <property type="match status" value="1"/>
</dbReference>
<name>A0A645JFE4_9ZZZZ</name>
<organism evidence="2">
    <name type="scientific">bioreactor metagenome</name>
    <dbReference type="NCBI Taxonomy" id="1076179"/>
    <lineage>
        <taxon>unclassified sequences</taxon>
        <taxon>metagenomes</taxon>
        <taxon>ecological metagenomes</taxon>
    </lineage>
</organism>
<proteinExistence type="predicted"/>
<evidence type="ECO:0000313" key="2">
    <source>
        <dbReference type="EMBL" id="MPN62087.1"/>
    </source>
</evidence>
<sequence length="74" mass="8444">MIREPLFWSLALGACLGGNGTLIGASANVVVCQIARKNRYPVTFWQFTKYGFPLMILSVILASVYIWLRYIQFR</sequence>